<evidence type="ECO:0000256" key="3">
    <source>
        <dbReference type="ARBA" id="ARBA00022692"/>
    </source>
</evidence>
<organism evidence="8 9">
    <name type="scientific">Agrobacterium tumefaciens</name>
    <dbReference type="NCBI Taxonomy" id="358"/>
    <lineage>
        <taxon>Bacteria</taxon>
        <taxon>Pseudomonadati</taxon>
        <taxon>Pseudomonadota</taxon>
        <taxon>Alphaproteobacteria</taxon>
        <taxon>Hyphomicrobiales</taxon>
        <taxon>Rhizobiaceae</taxon>
        <taxon>Rhizobium/Agrobacterium group</taxon>
        <taxon>Agrobacterium</taxon>
        <taxon>Agrobacterium tumefaciens complex</taxon>
    </lineage>
</organism>
<protein>
    <submittedName>
        <fullName evidence="8">Arabinose ABC transporter permease</fullName>
    </submittedName>
</protein>
<evidence type="ECO:0000256" key="6">
    <source>
        <dbReference type="SAM" id="Phobius"/>
    </source>
</evidence>
<accession>A0AB36EC43</accession>
<feature type="transmembrane region" description="Helical" evidence="6">
    <location>
        <begin position="112"/>
        <end position="135"/>
    </location>
</feature>
<keyword evidence="2" id="KW-0813">Transport</keyword>
<dbReference type="AlphaFoldDB" id="A0AB36EC43"/>
<dbReference type="Pfam" id="PF07690">
    <property type="entry name" value="MFS_1"/>
    <property type="match status" value="1"/>
</dbReference>
<name>A0AB36EC43_AGRTU</name>
<evidence type="ECO:0000313" key="9">
    <source>
        <dbReference type="Proteomes" id="UP000093451"/>
    </source>
</evidence>
<keyword evidence="3 6" id="KW-0812">Transmembrane</keyword>
<gene>
    <name evidence="8" type="ORF">A6U91_21820</name>
</gene>
<feature type="transmembrane region" description="Helical" evidence="6">
    <location>
        <begin position="59"/>
        <end position="81"/>
    </location>
</feature>
<evidence type="ECO:0000256" key="2">
    <source>
        <dbReference type="ARBA" id="ARBA00022448"/>
    </source>
</evidence>
<feature type="transmembrane region" description="Helical" evidence="6">
    <location>
        <begin position="142"/>
        <end position="165"/>
    </location>
</feature>
<evidence type="ECO:0000256" key="4">
    <source>
        <dbReference type="ARBA" id="ARBA00022989"/>
    </source>
</evidence>
<feature type="transmembrane region" description="Helical" evidence="6">
    <location>
        <begin position="88"/>
        <end position="106"/>
    </location>
</feature>
<sequence>MANIVSMPAHPTSVAMHRPLLAVFAVLLGPFMVGFHSRMFGIGLVDLKGAFSLGYDEGAWLSTLATAPQIILAPAVAWFAAAYGIRRVIVGPALVYALISAILPFARDYHVLIGLHIVHGALLGLFIPATLMIIFQTLPSKWWMSAIGFYAFRAAFTTNAGTGLLDFYVQHLGWQLLYWQDVVLAPLMALLILRGTARQEPNRELIQKADWGGMILFGSGLAMLFVAIDQGNRLDWFENGIIVSTLLGGSGLIAAFFVNEMLIAHPWASISAISARNVVLILVVSLFYLMSASSNTALVPNFLINVMQLRPEQVGSTLVIWACVPLIVMTPVTVWAMHRVDGRLVLFAGLCCFAGAALIGTGLTSDWSGENFRTMLVLQGAGHILTFLPVIAVAIANGDPKRAVAVAAYIQVIRVLGTQTAQALMTTFIRKGEQIHSYAVGLNLQRGSEISADAISAIGRAVASSGQSLAASRATAVVAQHVQKQANTLAYIDAFWLTFYCAMAGLILLAFVTKAPKGPLSA</sequence>
<evidence type="ECO:0000259" key="7">
    <source>
        <dbReference type="PROSITE" id="PS50850"/>
    </source>
</evidence>
<dbReference type="Proteomes" id="UP000093451">
    <property type="component" value="Unassembled WGS sequence"/>
</dbReference>
<feature type="transmembrane region" description="Helical" evidence="6">
    <location>
        <begin position="20"/>
        <end position="39"/>
    </location>
</feature>
<feature type="domain" description="Major facilitator superfamily (MFS) profile" evidence="7">
    <location>
        <begin position="22"/>
        <end position="517"/>
    </location>
</feature>
<comment type="subcellular location">
    <subcellularLocation>
        <location evidence="1">Membrane</location>
        <topology evidence="1">Multi-pass membrane protein</topology>
    </subcellularLocation>
</comment>
<dbReference type="PANTHER" id="PTHR42718">
    <property type="entry name" value="MAJOR FACILITATOR SUPERFAMILY MULTIDRUG TRANSPORTER MFSC"/>
    <property type="match status" value="1"/>
</dbReference>
<dbReference type="SUPFAM" id="SSF103473">
    <property type="entry name" value="MFS general substrate transporter"/>
    <property type="match status" value="1"/>
</dbReference>
<evidence type="ECO:0000256" key="1">
    <source>
        <dbReference type="ARBA" id="ARBA00004141"/>
    </source>
</evidence>
<evidence type="ECO:0000256" key="5">
    <source>
        <dbReference type="ARBA" id="ARBA00023136"/>
    </source>
</evidence>
<dbReference type="PANTHER" id="PTHR42718:SF9">
    <property type="entry name" value="MAJOR FACILITATOR SUPERFAMILY MULTIDRUG TRANSPORTER MFSC"/>
    <property type="match status" value="1"/>
</dbReference>
<feature type="transmembrane region" description="Helical" evidence="6">
    <location>
        <begin position="278"/>
        <end position="298"/>
    </location>
</feature>
<proteinExistence type="predicted"/>
<feature type="transmembrane region" description="Helical" evidence="6">
    <location>
        <begin position="177"/>
        <end position="197"/>
    </location>
</feature>
<dbReference type="InterPro" id="IPR036259">
    <property type="entry name" value="MFS_trans_sf"/>
</dbReference>
<feature type="transmembrane region" description="Helical" evidence="6">
    <location>
        <begin position="209"/>
        <end position="228"/>
    </location>
</feature>
<dbReference type="InterPro" id="IPR020846">
    <property type="entry name" value="MFS_dom"/>
</dbReference>
<feature type="transmembrane region" description="Helical" evidence="6">
    <location>
        <begin position="376"/>
        <end position="396"/>
    </location>
</feature>
<evidence type="ECO:0000313" key="8">
    <source>
        <dbReference type="EMBL" id="OCJ32819.1"/>
    </source>
</evidence>
<reference evidence="8 9" key="1">
    <citation type="journal article" date="2016" name="PeerJ">
        <title>Gall-ID: tools for genotyping gall-causing phytopathogenic bacteria.</title>
        <authorList>
            <person name="Davis E.W.II."/>
            <person name="Weisberg A.J."/>
            <person name="Tabima J.F."/>
            <person name="Grunwald N.J."/>
            <person name="Chang J.H."/>
        </authorList>
    </citation>
    <scope>NUCLEOTIDE SEQUENCE [LARGE SCALE GENOMIC DNA]</scope>
    <source>
        <strain evidence="8 9">N2/73</strain>
    </source>
</reference>
<feature type="transmembrane region" description="Helical" evidence="6">
    <location>
        <begin position="494"/>
        <end position="512"/>
    </location>
</feature>
<dbReference type="Gene3D" id="1.20.1250.20">
    <property type="entry name" value="MFS general substrate transporter like domains"/>
    <property type="match status" value="1"/>
</dbReference>
<comment type="caution">
    <text evidence="8">The sequence shown here is derived from an EMBL/GenBank/DDBJ whole genome shotgun (WGS) entry which is preliminary data.</text>
</comment>
<feature type="transmembrane region" description="Helical" evidence="6">
    <location>
        <begin position="344"/>
        <end position="364"/>
    </location>
</feature>
<feature type="transmembrane region" description="Helical" evidence="6">
    <location>
        <begin position="240"/>
        <end position="258"/>
    </location>
</feature>
<dbReference type="RefSeq" id="WP_065689133.1">
    <property type="nucleotide sequence ID" value="NZ_LXKT01000029.1"/>
</dbReference>
<dbReference type="PROSITE" id="PS50850">
    <property type="entry name" value="MFS"/>
    <property type="match status" value="1"/>
</dbReference>
<feature type="transmembrane region" description="Helical" evidence="6">
    <location>
        <begin position="318"/>
        <end position="337"/>
    </location>
</feature>
<dbReference type="GO" id="GO:0016020">
    <property type="term" value="C:membrane"/>
    <property type="evidence" value="ECO:0007669"/>
    <property type="project" value="UniProtKB-SubCell"/>
</dbReference>
<dbReference type="InterPro" id="IPR011701">
    <property type="entry name" value="MFS"/>
</dbReference>
<dbReference type="GO" id="GO:0022857">
    <property type="term" value="F:transmembrane transporter activity"/>
    <property type="evidence" value="ECO:0007669"/>
    <property type="project" value="InterPro"/>
</dbReference>
<keyword evidence="4 6" id="KW-1133">Transmembrane helix</keyword>
<keyword evidence="5 6" id="KW-0472">Membrane</keyword>
<dbReference type="EMBL" id="LXKT01000029">
    <property type="protein sequence ID" value="OCJ32819.1"/>
    <property type="molecule type" value="Genomic_DNA"/>
</dbReference>